<sequence>MGCFHSSHSDNNKSLSSQSQSRSLQPRAPVLLFYLPSNVRAVLTRIVASSLINSETTAQAGRLNIRFVDVPNQRSSRKYWPSKFSSKGEYAAALYVADIRDRGSLLLNARTLNWLLKFVHEKYNFIIIVISTNEVQLAEFKSIISRRDVELVVLDEKNPETVVNFVDVISLSVERYYDKRYTSDTTIRGK</sequence>
<organism evidence="2 3">
    <name type="scientific">Tritrichomonas musculus</name>
    <dbReference type="NCBI Taxonomy" id="1915356"/>
    <lineage>
        <taxon>Eukaryota</taxon>
        <taxon>Metamonada</taxon>
        <taxon>Parabasalia</taxon>
        <taxon>Tritrichomonadida</taxon>
        <taxon>Tritrichomonadidae</taxon>
        <taxon>Tritrichomonas</taxon>
    </lineage>
</organism>
<accession>A0ABR2KY41</accession>
<dbReference type="InterPro" id="IPR027417">
    <property type="entry name" value="P-loop_NTPase"/>
</dbReference>
<dbReference type="Proteomes" id="UP001470230">
    <property type="component" value="Unassembled WGS sequence"/>
</dbReference>
<protein>
    <submittedName>
        <fullName evidence="2">Uncharacterized protein</fullName>
    </submittedName>
</protein>
<evidence type="ECO:0000313" key="3">
    <source>
        <dbReference type="Proteomes" id="UP001470230"/>
    </source>
</evidence>
<evidence type="ECO:0000313" key="2">
    <source>
        <dbReference type="EMBL" id="KAK8896039.1"/>
    </source>
</evidence>
<feature type="region of interest" description="Disordered" evidence="1">
    <location>
        <begin position="1"/>
        <end position="22"/>
    </location>
</feature>
<gene>
    <name evidence="2" type="ORF">M9Y10_013927</name>
</gene>
<dbReference type="SUPFAM" id="SSF52540">
    <property type="entry name" value="P-loop containing nucleoside triphosphate hydrolases"/>
    <property type="match status" value="1"/>
</dbReference>
<proteinExistence type="predicted"/>
<feature type="compositionally biased region" description="Low complexity" evidence="1">
    <location>
        <begin position="12"/>
        <end position="22"/>
    </location>
</feature>
<name>A0ABR2KY41_9EUKA</name>
<comment type="caution">
    <text evidence="2">The sequence shown here is derived from an EMBL/GenBank/DDBJ whole genome shotgun (WGS) entry which is preliminary data.</text>
</comment>
<evidence type="ECO:0000256" key="1">
    <source>
        <dbReference type="SAM" id="MobiDB-lite"/>
    </source>
</evidence>
<reference evidence="2 3" key="1">
    <citation type="submission" date="2024-04" db="EMBL/GenBank/DDBJ databases">
        <title>Tritrichomonas musculus Genome.</title>
        <authorList>
            <person name="Alves-Ferreira E."/>
            <person name="Grigg M."/>
            <person name="Lorenzi H."/>
            <person name="Galac M."/>
        </authorList>
    </citation>
    <scope>NUCLEOTIDE SEQUENCE [LARGE SCALE GENOMIC DNA]</scope>
    <source>
        <strain evidence="2 3">EAF2021</strain>
    </source>
</reference>
<dbReference type="Gene3D" id="3.40.50.300">
    <property type="entry name" value="P-loop containing nucleotide triphosphate hydrolases"/>
    <property type="match status" value="1"/>
</dbReference>
<dbReference type="EMBL" id="JAPFFF010000002">
    <property type="protein sequence ID" value="KAK8896039.1"/>
    <property type="molecule type" value="Genomic_DNA"/>
</dbReference>
<keyword evidence="3" id="KW-1185">Reference proteome</keyword>